<evidence type="ECO:0000313" key="1">
    <source>
        <dbReference type="EMBL" id="KAF5323262.1"/>
    </source>
</evidence>
<keyword evidence="2" id="KW-1185">Reference proteome</keyword>
<sequence>MRPLRSLLPLLISSIRTTKTPHLRHTLGRQPDVLSASRLIHVVRAPLSSRHGALSVWSTLSSSPSCTAAFIRPIALSSSVLTRIVHRLVCEAIPSALRPDADLTNPPFVSDPYVV</sequence>
<dbReference type="EMBL" id="JAACJJ010000019">
    <property type="protein sequence ID" value="KAF5323262.1"/>
    <property type="molecule type" value="Genomic_DNA"/>
</dbReference>
<evidence type="ECO:0000313" key="2">
    <source>
        <dbReference type="Proteomes" id="UP000567179"/>
    </source>
</evidence>
<name>A0A8H5F4H6_9AGAR</name>
<comment type="caution">
    <text evidence="1">The sequence shown here is derived from an EMBL/GenBank/DDBJ whole genome shotgun (WGS) entry which is preliminary data.</text>
</comment>
<gene>
    <name evidence="1" type="ORF">D9619_013543</name>
</gene>
<accession>A0A8H5F4H6</accession>
<organism evidence="1 2">
    <name type="scientific">Psilocybe cf. subviscida</name>
    <dbReference type="NCBI Taxonomy" id="2480587"/>
    <lineage>
        <taxon>Eukaryota</taxon>
        <taxon>Fungi</taxon>
        <taxon>Dikarya</taxon>
        <taxon>Basidiomycota</taxon>
        <taxon>Agaricomycotina</taxon>
        <taxon>Agaricomycetes</taxon>
        <taxon>Agaricomycetidae</taxon>
        <taxon>Agaricales</taxon>
        <taxon>Agaricineae</taxon>
        <taxon>Strophariaceae</taxon>
        <taxon>Psilocybe</taxon>
    </lineage>
</organism>
<proteinExistence type="predicted"/>
<dbReference type="AlphaFoldDB" id="A0A8H5F4H6"/>
<reference evidence="1 2" key="1">
    <citation type="journal article" date="2020" name="ISME J.">
        <title>Uncovering the hidden diversity of litter-decomposition mechanisms in mushroom-forming fungi.</title>
        <authorList>
            <person name="Floudas D."/>
            <person name="Bentzer J."/>
            <person name="Ahren D."/>
            <person name="Johansson T."/>
            <person name="Persson P."/>
            <person name="Tunlid A."/>
        </authorList>
    </citation>
    <scope>NUCLEOTIDE SEQUENCE [LARGE SCALE GENOMIC DNA]</scope>
    <source>
        <strain evidence="1 2">CBS 101986</strain>
    </source>
</reference>
<protein>
    <submittedName>
        <fullName evidence="1">Uncharacterized protein</fullName>
    </submittedName>
</protein>
<dbReference type="Proteomes" id="UP000567179">
    <property type="component" value="Unassembled WGS sequence"/>
</dbReference>